<accession>A0A0L0BLI0</accession>
<gene>
    <name evidence="1" type="ORF">FF38_04216</name>
</gene>
<evidence type="ECO:0000313" key="1">
    <source>
        <dbReference type="EMBL" id="KNC20877.1"/>
    </source>
</evidence>
<name>A0A0L0BLI0_LUCCU</name>
<evidence type="ECO:0000313" key="2">
    <source>
        <dbReference type="Proteomes" id="UP000037069"/>
    </source>
</evidence>
<dbReference type="AlphaFoldDB" id="A0A0L0BLI0"/>
<dbReference type="EMBL" id="JRES01001699">
    <property type="protein sequence ID" value="KNC20877.1"/>
    <property type="molecule type" value="Genomic_DNA"/>
</dbReference>
<reference evidence="1 2" key="1">
    <citation type="journal article" date="2015" name="Nat. Commun.">
        <title>Lucilia cuprina genome unlocks parasitic fly biology to underpin future interventions.</title>
        <authorList>
            <person name="Anstead C.A."/>
            <person name="Korhonen P.K."/>
            <person name="Young N.D."/>
            <person name="Hall R.S."/>
            <person name="Jex A.R."/>
            <person name="Murali S.C."/>
            <person name="Hughes D.S."/>
            <person name="Lee S.F."/>
            <person name="Perry T."/>
            <person name="Stroehlein A.J."/>
            <person name="Ansell B.R."/>
            <person name="Breugelmans B."/>
            <person name="Hofmann A."/>
            <person name="Qu J."/>
            <person name="Dugan S."/>
            <person name="Lee S.L."/>
            <person name="Chao H."/>
            <person name="Dinh H."/>
            <person name="Han Y."/>
            <person name="Doddapaneni H.V."/>
            <person name="Worley K.C."/>
            <person name="Muzny D.M."/>
            <person name="Ioannidis P."/>
            <person name="Waterhouse R.M."/>
            <person name="Zdobnov E.M."/>
            <person name="James P.J."/>
            <person name="Bagnall N.H."/>
            <person name="Kotze A.C."/>
            <person name="Gibbs R.A."/>
            <person name="Richards S."/>
            <person name="Batterham P."/>
            <person name="Gasser R.B."/>
        </authorList>
    </citation>
    <scope>NUCLEOTIDE SEQUENCE [LARGE SCALE GENOMIC DNA]</scope>
    <source>
        <strain evidence="1 2">LS</strain>
        <tissue evidence="1">Full body</tissue>
    </source>
</reference>
<protein>
    <submittedName>
        <fullName evidence="1">Uncharacterized protein</fullName>
    </submittedName>
</protein>
<sequence length="119" mass="13748">MDLILVEMLPYNIVECTAFKRLNFKNPQESYICEKLEAVIEEFKLENKIHMGISDNAMKCAMKIADFALFAKEWKIISEIVNLLQSFYEATPDISRDSAPISLTSWAFEDSKNLFKISK</sequence>
<proteinExistence type="predicted"/>
<organism evidence="1 2">
    <name type="scientific">Lucilia cuprina</name>
    <name type="common">Green bottle fly</name>
    <name type="synonym">Australian sheep blowfly</name>
    <dbReference type="NCBI Taxonomy" id="7375"/>
    <lineage>
        <taxon>Eukaryota</taxon>
        <taxon>Metazoa</taxon>
        <taxon>Ecdysozoa</taxon>
        <taxon>Arthropoda</taxon>
        <taxon>Hexapoda</taxon>
        <taxon>Insecta</taxon>
        <taxon>Pterygota</taxon>
        <taxon>Neoptera</taxon>
        <taxon>Endopterygota</taxon>
        <taxon>Diptera</taxon>
        <taxon>Brachycera</taxon>
        <taxon>Muscomorpha</taxon>
        <taxon>Oestroidea</taxon>
        <taxon>Calliphoridae</taxon>
        <taxon>Luciliinae</taxon>
        <taxon>Lucilia</taxon>
    </lineage>
</organism>
<dbReference type="Proteomes" id="UP000037069">
    <property type="component" value="Unassembled WGS sequence"/>
</dbReference>
<comment type="caution">
    <text evidence="1">The sequence shown here is derived from an EMBL/GenBank/DDBJ whole genome shotgun (WGS) entry which is preliminary data.</text>
</comment>
<keyword evidence="2" id="KW-1185">Reference proteome</keyword>